<evidence type="ECO:0000259" key="1">
    <source>
        <dbReference type="Pfam" id="PF00535"/>
    </source>
</evidence>
<feature type="domain" description="Glycosyltransferase 2-like" evidence="1">
    <location>
        <begin position="7"/>
        <end position="124"/>
    </location>
</feature>
<dbReference type="Pfam" id="PF00535">
    <property type="entry name" value="Glycos_transf_2"/>
    <property type="match status" value="1"/>
</dbReference>
<dbReference type="InterPro" id="IPR050834">
    <property type="entry name" value="Glycosyltransf_2"/>
</dbReference>
<protein>
    <submittedName>
        <fullName evidence="2">Glycosyltransferase family 2 protein</fullName>
    </submittedName>
</protein>
<keyword evidence="3" id="KW-1185">Reference proteome</keyword>
<sequence length="302" mass="34302">MKYSIAVLVVTYNRLTLLKECINALRMQTYRFDSLFVINNGSTDGTEEWLSSQKDLKIITQQNSGGAGGFHTGIKAAMEENFDYLWLMDDDVIPLSDALEQLIKVKESNTDFSFLASLVKGKNGNIINVPVLNSDKSLDTNYPVWADKFESGLIKLQQATFVSILVNTATIKKVGLPIKEFFIWGDDYEYTARLSAITPAYFVGSSVVRHMRALEKSPALNEEVEDNRIKFHFYAVRNNVYLIKQNNTLIKRIFKCLTYPVFMIKSIIGSRKTVKKINVILKGFIAGIFFNPDIEYIDTKNI</sequence>
<evidence type="ECO:0000313" key="3">
    <source>
        <dbReference type="Proteomes" id="UP001139000"/>
    </source>
</evidence>
<dbReference type="Proteomes" id="UP001139000">
    <property type="component" value="Unassembled WGS sequence"/>
</dbReference>
<name>A0A9X1PJY4_9BACT</name>
<dbReference type="PANTHER" id="PTHR43685:SF2">
    <property type="entry name" value="GLYCOSYLTRANSFERASE 2-LIKE DOMAIN-CONTAINING PROTEIN"/>
    <property type="match status" value="1"/>
</dbReference>
<dbReference type="RefSeq" id="WP_234655805.1">
    <property type="nucleotide sequence ID" value="NZ_CP094997.1"/>
</dbReference>
<evidence type="ECO:0000313" key="2">
    <source>
        <dbReference type="EMBL" id="MCF0062717.1"/>
    </source>
</evidence>
<dbReference type="Gene3D" id="3.90.550.10">
    <property type="entry name" value="Spore Coat Polysaccharide Biosynthesis Protein SpsA, Chain A"/>
    <property type="match status" value="1"/>
</dbReference>
<proteinExistence type="predicted"/>
<dbReference type="InterPro" id="IPR001173">
    <property type="entry name" value="Glyco_trans_2-like"/>
</dbReference>
<dbReference type="AlphaFoldDB" id="A0A9X1PJY4"/>
<gene>
    <name evidence="2" type="ORF">LXM26_14510</name>
</gene>
<dbReference type="SUPFAM" id="SSF53448">
    <property type="entry name" value="Nucleotide-diphospho-sugar transferases"/>
    <property type="match status" value="1"/>
</dbReference>
<dbReference type="PANTHER" id="PTHR43685">
    <property type="entry name" value="GLYCOSYLTRANSFERASE"/>
    <property type="match status" value="1"/>
</dbReference>
<dbReference type="EMBL" id="JAJTTC010000002">
    <property type="protein sequence ID" value="MCF0062717.1"/>
    <property type="molecule type" value="Genomic_DNA"/>
</dbReference>
<accession>A0A9X1PJY4</accession>
<reference evidence="2" key="1">
    <citation type="submission" date="2021-12" db="EMBL/GenBank/DDBJ databases">
        <title>Novel species in genus Dyadobacter.</title>
        <authorList>
            <person name="Ma C."/>
        </authorList>
    </citation>
    <scope>NUCLEOTIDE SEQUENCE</scope>
    <source>
        <strain evidence="2">LJ419</strain>
    </source>
</reference>
<dbReference type="InterPro" id="IPR029044">
    <property type="entry name" value="Nucleotide-diphossugar_trans"/>
</dbReference>
<comment type="caution">
    <text evidence="2">The sequence shown here is derived from an EMBL/GenBank/DDBJ whole genome shotgun (WGS) entry which is preliminary data.</text>
</comment>
<organism evidence="2 3">
    <name type="scientific">Dyadobacter chenwenxiniae</name>
    <dbReference type="NCBI Taxonomy" id="2906456"/>
    <lineage>
        <taxon>Bacteria</taxon>
        <taxon>Pseudomonadati</taxon>
        <taxon>Bacteroidota</taxon>
        <taxon>Cytophagia</taxon>
        <taxon>Cytophagales</taxon>
        <taxon>Spirosomataceae</taxon>
        <taxon>Dyadobacter</taxon>
    </lineage>
</organism>
<dbReference type="CDD" id="cd04185">
    <property type="entry name" value="GT_2_like_b"/>
    <property type="match status" value="1"/>
</dbReference>